<feature type="non-terminal residue" evidence="1">
    <location>
        <position position="125"/>
    </location>
</feature>
<dbReference type="PANTHER" id="PTHR31936">
    <property type="entry name" value="PROTEIN CBG18744"/>
    <property type="match status" value="1"/>
</dbReference>
<evidence type="ECO:0008006" key="3">
    <source>
        <dbReference type="Google" id="ProtNLM"/>
    </source>
</evidence>
<gene>
    <name evidence="1" type="ORF">PFISCL1PPCAC_4292</name>
</gene>
<sequence length="125" mass="12680">IFGRSVIGGLLTIETETGTVTETFSPSNPVLQCVPAERLCMCSSSITTTTTVSVSFFVPACCPVGGIWSEWTTTGACPTTCGSCRTATRKRTCTTAATGCPCTGPAADTGPCGIALCPHPSGTCC</sequence>
<dbReference type="InterPro" id="IPR000884">
    <property type="entry name" value="TSP1_rpt"/>
</dbReference>
<dbReference type="EMBL" id="BTSY01000002">
    <property type="protein sequence ID" value="GMT12995.1"/>
    <property type="molecule type" value="Genomic_DNA"/>
</dbReference>
<protein>
    <recommendedName>
        <fullName evidence="3">ShK domain-containing protein</fullName>
    </recommendedName>
</protein>
<dbReference type="Proteomes" id="UP001432322">
    <property type="component" value="Unassembled WGS sequence"/>
</dbReference>
<reference evidence="1" key="1">
    <citation type="submission" date="2023-10" db="EMBL/GenBank/DDBJ databases">
        <title>Genome assembly of Pristionchus species.</title>
        <authorList>
            <person name="Yoshida K."/>
            <person name="Sommer R.J."/>
        </authorList>
    </citation>
    <scope>NUCLEOTIDE SEQUENCE</scope>
    <source>
        <strain evidence="1">RS5133</strain>
    </source>
</reference>
<dbReference type="Gene3D" id="2.20.100.10">
    <property type="entry name" value="Thrombospondin type-1 (TSP1) repeat"/>
    <property type="match status" value="1"/>
</dbReference>
<feature type="non-terminal residue" evidence="1">
    <location>
        <position position="1"/>
    </location>
</feature>
<organism evidence="1 2">
    <name type="scientific">Pristionchus fissidentatus</name>
    <dbReference type="NCBI Taxonomy" id="1538716"/>
    <lineage>
        <taxon>Eukaryota</taxon>
        <taxon>Metazoa</taxon>
        <taxon>Ecdysozoa</taxon>
        <taxon>Nematoda</taxon>
        <taxon>Chromadorea</taxon>
        <taxon>Rhabditida</taxon>
        <taxon>Rhabditina</taxon>
        <taxon>Diplogasteromorpha</taxon>
        <taxon>Diplogasteroidea</taxon>
        <taxon>Neodiplogasteridae</taxon>
        <taxon>Pristionchus</taxon>
    </lineage>
</organism>
<dbReference type="AlphaFoldDB" id="A0AAV5V0B6"/>
<comment type="caution">
    <text evidence="1">The sequence shown here is derived from an EMBL/GenBank/DDBJ whole genome shotgun (WGS) entry which is preliminary data.</text>
</comment>
<keyword evidence="2" id="KW-1185">Reference proteome</keyword>
<evidence type="ECO:0000313" key="1">
    <source>
        <dbReference type="EMBL" id="GMT12995.1"/>
    </source>
</evidence>
<proteinExistence type="predicted"/>
<name>A0AAV5V0B6_9BILA</name>
<dbReference type="InterPro" id="IPR036383">
    <property type="entry name" value="TSP1_rpt_sf"/>
</dbReference>
<accession>A0AAV5V0B6</accession>
<evidence type="ECO:0000313" key="2">
    <source>
        <dbReference type="Proteomes" id="UP001432322"/>
    </source>
</evidence>
<dbReference type="PROSITE" id="PS50092">
    <property type="entry name" value="TSP1"/>
    <property type="match status" value="1"/>
</dbReference>
<dbReference type="PANTHER" id="PTHR31936:SF2">
    <property type="entry name" value="FLO11 DOMAIN-CONTAINING PROTEIN"/>
    <property type="match status" value="1"/>
</dbReference>
<dbReference type="SUPFAM" id="SSF82895">
    <property type="entry name" value="TSP-1 type 1 repeat"/>
    <property type="match status" value="1"/>
</dbReference>